<comment type="cofactor">
    <cofactor evidence="1">
        <name>Mg(2+)</name>
        <dbReference type="ChEBI" id="CHEBI:18420"/>
    </cofactor>
</comment>
<feature type="domain" description="Nudix hydrolase" evidence="17">
    <location>
        <begin position="1"/>
        <end position="127"/>
    </location>
</feature>
<keyword evidence="8" id="KW-0460">Magnesium</keyword>
<evidence type="ECO:0000256" key="12">
    <source>
        <dbReference type="ARBA" id="ARBA00038905"/>
    </source>
</evidence>
<dbReference type="GO" id="GO:0016787">
    <property type="term" value="F:hydrolase activity"/>
    <property type="evidence" value="ECO:0007669"/>
    <property type="project" value="UniProtKB-KW"/>
</dbReference>
<accession>A0ABW5D8A7</accession>
<evidence type="ECO:0000256" key="16">
    <source>
        <dbReference type="ARBA" id="ARBA00042798"/>
    </source>
</evidence>
<dbReference type="PRINTS" id="PR00502">
    <property type="entry name" value="NUDIXFAMILY"/>
</dbReference>
<proteinExistence type="inferred from homology"/>
<dbReference type="Proteomes" id="UP001597375">
    <property type="component" value="Unassembled WGS sequence"/>
</dbReference>
<evidence type="ECO:0000256" key="2">
    <source>
        <dbReference type="ARBA" id="ARBA00005582"/>
    </source>
</evidence>
<dbReference type="PANTHER" id="PTHR47707:SF1">
    <property type="entry name" value="NUDIX HYDROLASE FAMILY PROTEIN"/>
    <property type="match status" value="1"/>
</dbReference>
<keyword evidence="7 18" id="KW-0378">Hydrolase</keyword>
<dbReference type="Gene3D" id="3.90.79.10">
    <property type="entry name" value="Nucleoside Triphosphate Pyrophosphohydrolase"/>
    <property type="match status" value="1"/>
</dbReference>
<dbReference type="SUPFAM" id="SSF55811">
    <property type="entry name" value="Nudix"/>
    <property type="match status" value="1"/>
</dbReference>
<comment type="catalytic activity">
    <reaction evidence="11">
        <text>8-oxo-GTP + H2O = 8-oxo-GMP + diphosphate + H(+)</text>
        <dbReference type="Rhea" id="RHEA:67616"/>
        <dbReference type="ChEBI" id="CHEBI:15377"/>
        <dbReference type="ChEBI" id="CHEBI:15378"/>
        <dbReference type="ChEBI" id="CHEBI:33019"/>
        <dbReference type="ChEBI" id="CHEBI:143553"/>
        <dbReference type="ChEBI" id="CHEBI:145694"/>
    </reaction>
</comment>
<dbReference type="Pfam" id="PF00293">
    <property type="entry name" value="NUDIX"/>
    <property type="match status" value="1"/>
</dbReference>
<keyword evidence="19" id="KW-1185">Reference proteome</keyword>
<evidence type="ECO:0000256" key="7">
    <source>
        <dbReference type="ARBA" id="ARBA00022801"/>
    </source>
</evidence>
<evidence type="ECO:0000256" key="9">
    <source>
        <dbReference type="ARBA" id="ARBA00023204"/>
    </source>
</evidence>
<dbReference type="EMBL" id="JBHUIT010000017">
    <property type="protein sequence ID" value="MFD2256976.1"/>
    <property type="molecule type" value="Genomic_DNA"/>
</dbReference>
<dbReference type="PROSITE" id="PS51462">
    <property type="entry name" value="NUDIX"/>
    <property type="match status" value="1"/>
</dbReference>
<dbReference type="CDD" id="cd03425">
    <property type="entry name" value="NUDIX_MutT_NudA_like"/>
    <property type="match status" value="1"/>
</dbReference>
<evidence type="ECO:0000313" key="19">
    <source>
        <dbReference type="Proteomes" id="UP001597375"/>
    </source>
</evidence>
<comment type="caution">
    <text evidence="18">The sequence shown here is derived from an EMBL/GenBank/DDBJ whole genome shotgun (WGS) entry which is preliminary data.</text>
</comment>
<evidence type="ECO:0000256" key="8">
    <source>
        <dbReference type="ARBA" id="ARBA00022842"/>
    </source>
</evidence>
<evidence type="ECO:0000256" key="6">
    <source>
        <dbReference type="ARBA" id="ARBA00022763"/>
    </source>
</evidence>
<evidence type="ECO:0000256" key="15">
    <source>
        <dbReference type="ARBA" id="ARBA00041979"/>
    </source>
</evidence>
<evidence type="ECO:0000256" key="5">
    <source>
        <dbReference type="ARBA" id="ARBA00022723"/>
    </source>
</evidence>
<gene>
    <name evidence="18" type="ORF">ACFSSA_09830</name>
</gene>
<evidence type="ECO:0000256" key="4">
    <source>
        <dbReference type="ARBA" id="ARBA00022705"/>
    </source>
</evidence>
<reference evidence="19" key="1">
    <citation type="journal article" date="2019" name="Int. J. Syst. Evol. Microbiol.">
        <title>The Global Catalogue of Microorganisms (GCM) 10K type strain sequencing project: providing services to taxonomists for standard genome sequencing and annotation.</title>
        <authorList>
            <consortium name="The Broad Institute Genomics Platform"/>
            <consortium name="The Broad Institute Genome Sequencing Center for Infectious Disease"/>
            <person name="Wu L."/>
            <person name="Ma J."/>
        </authorList>
    </citation>
    <scope>NUCLEOTIDE SEQUENCE [LARGE SCALE GENOMIC DNA]</scope>
    <source>
        <strain evidence="19">CGMCC 4.7106</strain>
    </source>
</reference>
<dbReference type="InterPro" id="IPR000086">
    <property type="entry name" value="NUDIX_hydrolase_dom"/>
</dbReference>
<comment type="catalytic activity">
    <reaction evidence="10">
        <text>8-oxo-dGTP + H2O = 8-oxo-dGMP + diphosphate + H(+)</text>
        <dbReference type="Rhea" id="RHEA:31575"/>
        <dbReference type="ChEBI" id="CHEBI:15377"/>
        <dbReference type="ChEBI" id="CHEBI:15378"/>
        <dbReference type="ChEBI" id="CHEBI:33019"/>
        <dbReference type="ChEBI" id="CHEBI:63224"/>
        <dbReference type="ChEBI" id="CHEBI:77896"/>
        <dbReference type="EC" id="3.6.1.55"/>
    </reaction>
</comment>
<keyword evidence="3" id="KW-0515">Mutator protein</keyword>
<dbReference type="PANTHER" id="PTHR47707">
    <property type="entry name" value="8-OXO-DGTP DIPHOSPHATASE"/>
    <property type="match status" value="1"/>
</dbReference>
<dbReference type="InterPro" id="IPR015797">
    <property type="entry name" value="NUDIX_hydrolase-like_dom_sf"/>
</dbReference>
<protein>
    <recommendedName>
        <fullName evidence="13">8-oxo-dGTP diphosphatase</fullName>
        <ecNumber evidence="12">3.6.1.55</ecNumber>
    </recommendedName>
    <alternativeName>
        <fullName evidence="16">7,8-dihydro-8-oxoguanine-triphosphatase</fullName>
    </alternativeName>
    <alternativeName>
        <fullName evidence="15">Mutator protein MutT</fullName>
    </alternativeName>
    <alternativeName>
        <fullName evidence="14">dGTP pyrophosphohydrolase</fullName>
    </alternativeName>
</protein>
<dbReference type="InterPro" id="IPR020476">
    <property type="entry name" value="Nudix_hydrolase"/>
</dbReference>
<evidence type="ECO:0000256" key="3">
    <source>
        <dbReference type="ARBA" id="ARBA00022457"/>
    </source>
</evidence>
<evidence type="ECO:0000256" key="1">
    <source>
        <dbReference type="ARBA" id="ARBA00001946"/>
    </source>
</evidence>
<evidence type="ECO:0000256" key="10">
    <source>
        <dbReference type="ARBA" id="ARBA00035861"/>
    </source>
</evidence>
<keyword evidence="4" id="KW-0235">DNA replication</keyword>
<evidence type="ECO:0000256" key="11">
    <source>
        <dbReference type="ARBA" id="ARBA00036904"/>
    </source>
</evidence>
<evidence type="ECO:0000256" key="13">
    <source>
        <dbReference type="ARBA" id="ARBA00040794"/>
    </source>
</evidence>
<evidence type="ECO:0000313" key="18">
    <source>
        <dbReference type="EMBL" id="MFD2256976.1"/>
    </source>
</evidence>
<evidence type="ECO:0000259" key="17">
    <source>
        <dbReference type="PROSITE" id="PS51462"/>
    </source>
</evidence>
<dbReference type="EC" id="3.6.1.55" evidence="12"/>
<sequence length="131" mass="14775">MIEVVCGIVEARDGRILACRRGLDRHLGGLWEFPGGKVEPGETGEDALIRELREELQIDVEVGTALRSAVEWTDGQVSIRLRGYWCRISDNASPFALEHEELKWCTCDELKTLDWAEADIPLMTEISASFR</sequence>
<keyword evidence="5" id="KW-0479">Metal-binding</keyword>
<organism evidence="18 19">
    <name type="scientific">Luteolibacter algae</name>
    <dbReference type="NCBI Taxonomy" id="454151"/>
    <lineage>
        <taxon>Bacteria</taxon>
        <taxon>Pseudomonadati</taxon>
        <taxon>Verrucomicrobiota</taxon>
        <taxon>Verrucomicrobiia</taxon>
        <taxon>Verrucomicrobiales</taxon>
        <taxon>Verrucomicrobiaceae</taxon>
        <taxon>Luteolibacter</taxon>
    </lineage>
</organism>
<name>A0ABW5D8A7_9BACT</name>
<dbReference type="RefSeq" id="WP_386820264.1">
    <property type="nucleotide sequence ID" value="NZ_JBHUIT010000017.1"/>
</dbReference>
<dbReference type="InterPro" id="IPR047127">
    <property type="entry name" value="MutT-like"/>
</dbReference>
<evidence type="ECO:0000256" key="14">
    <source>
        <dbReference type="ARBA" id="ARBA00041592"/>
    </source>
</evidence>
<keyword evidence="6" id="KW-0227">DNA damage</keyword>
<keyword evidence="9" id="KW-0234">DNA repair</keyword>
<comment type="similarity">
    <text evidence="2">Belongs to the Nudix hydrolase family.</text>
</comment>